<evidence type="ECO:0000256" key="5">
    <source>
        <dbReference type="ARBA" id="ARBA00022839"/>
    </source>
</evidence>
<comment type="similarity">
    <text evidence="1">Belongs to the RecJ family.</text>
</comment>
<keyword evidence="3" id="KW-0540">Nuclease</keyword>
<dbReference type="SUPFAM" id="SSF64182">
    <property type="entry name" value="DHH phosphoesterases"/>
    <property type="match status" value="1"/>
</dbReference>
<dbReference type="PANTHER" id="PTHR30255">
    <property type="entry name" value="SINGLE-STRANDED-DNA-SPECIFIC EXONUCLEASE RECJ"/>
    <property type="match status" value="1"/>
</dbReference>
<organism evidence="9 10">
    <name type="scientific">Lujinxingia vulgaris</name>
    <dbReference type="NCBI Taxonomy" id="2600176"/>
    <lineage>
        <taxon>Bacteria</taxon>
        <taxon>Deltaproteobacteria</taxon>
        <taxon>Bradymonadales</taxon>
        <taxon>Lujinxingiaceae</taxon>
        <taxon>Lujinxingia</taxon>
    </lineage>
</organism>
<evidence type="ECO:0000313" key="9">
    <source>
        <dbReference type="EMBL" id="TXD37714.1"/>
    </source>
</evidence>
<dbReference type="Pfam" id="PF02272">
    <property type="entry name" value="DHHA1"/>
    <property type="match status" value="1"/>
</dbReference>
<dbReference type="InterPro" id="IPR001667">
    <property type="entry name" value="DDH_dom"/>
</dbReference>
<dbReference type="InterPro" id="IPR003156">
    <property type="entry name" value="DHHA1_dom"/>
</dbReference>
<keyword evidence="4" id="KW-0378">Hydrolase</keyword>
<dbReference type="OrthoDB" id="9809852at2"/>
<dbReference type="Pfam" id="PF01368">
    <property type="entry name" value="DHH"/>
    <property type="match status" value="1"/>
</dbReference>
<dbReference type="GO" id="GO:0006310">
    <property type="term" value="P:DNA recombination"/>
    <property type="evidence" value="ECO:0007669"/>
    <property type="project" value="InterPro"/>
</dbReference>
<dbReference type="GO" id="GO:0003676">
    <property type="term" value="F:nucleic acid binding"/>
    <property type="evidence" value="ECO:0007669"/>
    <property type="project" value="InterPro"/>
</dbReference>
<dbReference type="InterPro" id="IPR004610">
    <property type="entry name" value="RecJ"/>
</dbReference>
<reference evidence="9 10" key="1">
    <citation type="submission" date="2019-08" db="EMBL/GenBank/DDBJ databases">
        <title>Bradymonadales sp. TMQ4.</title>
        <authorList>
            <person name="Liang Q."/>
        </authorList>
    </citation>
    <scope>NUCLEOTIDE SEQUENCE [LARGE SCALE GENOMIC DNA]</scope>
    <source>
        <strain evidence="9 10">TMQ4</strain>
    </source>
</reference>
<protein>
    <recommendedName>
        <fullName evidence="2">Single-stranded-DNA-specific exonuclease RecJ</fullName>
    </recommendedName>
</protein>
<keyword evidence="10" id="KW-1185">Reference proteome</keyword>
<name>A0A5C6X7A3_9DELT</name>
<dbReference type="Gene3D" id="3.10.310.30">
    <property type="match status" value="1"/>
</dbReference>
<proteinExistence type="inferred from homology"/>
<gene>
    <name evidence="9" type="primary">recJ</name>
    <name evidence="9" type="ORF">FRC98_08480</name>
</gene>
<evidence type="ECO:0000313" key="10">
    <source>
        <dbReference type="Proteomes" id="UP000321412"/>
    </source>
</evidence>
<dbReference type="InterPro" id="IPR038763">
    <property type="entry name" value="DHH_sf"/>
</dbReference>
<evidence type="ECO:0000256" key="1">
    <source>
        <dbReference type="ARBA" id="ARBA00005915"/>
    </source>
</evidence>
<dbReference type="InterPro" id="IPR051673">
    <property type="entry name" value="SSDNA_exonuclease_RecJ"/>
</dbReference>
<dbReference type="Pfam" id="PF17768">
    <property type="entry name" value="RecJ_OB"/>
    <property type="match status" value="1"/>
</dbReference>
<evidence type="ECO:0000259" key="7">
    <source>
        <dbReference type="Pfam" id="PF02272"/>
    </source>
</evidence>
<evidence type="ECO:0000259" key="8">
    <source>
        <dbReference type="Pfam" id="PF17768"/>
    </source>
</evidence>
<feature type="domain" description="DDH" evidence="6">
    <location>
        <begin position="117"/>
        <end position="274"/>
    </location>
</feature>
<feature type="domain" description="DHHA1" evidence="7">
    <location>
        <begin position="393"/>
        <end position="484"/>
    </location>
</feature>
<dbReference type="GO" id="GO:0008409">
    <property type="term" value="F:5'-3' exonuclease activity"/>
    <property type="evidence" value="ECO:0007669"/>
    <property type="project" value="InterPro"/>
</dbReference>
<sequence length="619" mass="67656">MTLGGNFVRLTVARRALLTNDPARPCIAPDAGPTTMEQTSPEWVVTRAQDVSAETLAGELGVHPLTARILLQRGIGDVDQAARFLNPSLKQMADPFGMKGMEEAVVEVLTAIDRGERIMIHGDYDVDGVCSVALLYQFLRQLGAQVEYTIPQRDQDGYGLNARSVRRFAEAGISLIITTDCGVSNVEEIRLARELGLRVVVVDHHTVPPVLPPANAILNPLQPGCGFAFKQLAAVGVTFCLVVALRSTLRDHGVFRHIPEPDVREYLDLVALGTVADVVPLVDLNRIFVRHGLDVLGGRRRAGISALMERARVDQGPISPQTISFRLAPRLNAAGRMGDASICVELLTTESYARAIALARELESQNKARQGLERELLELAIPEAEREVALGRQMLVVAGRGWHRGVLGIVASRLVERFHRPVAMVGIDEEGVGKGSVRSIDGINVIEVLRFSEDLLETFGGHTAAAGLSLLEKNVEALRERLDEGLCRGLEGRVLPQRRLDIDCEVCLGELDERFGRDLRRLGPFGTGNREPVLLCRQSQASHVRVVGNNHLKAKFRGGGNAIDGIGFSMAEEAALLNVPVAVAFVPRFATFRGRTRLEMHIRGLRRADERCPDRVLTP</sequence>
<evidence type="ECO:0000256" key="4">
    <source>
        <dbReference type="ARBA" id="ARBA00022801"/>
    </source>
</evidence>
<dbReference type="PANTHER" id="PTHR30255:SF2">
    <property type="entry name" value="SINGLE-STRANDED-DNA-SPECIFIC EXONUCLEASE RECJ"/>
    <property type="match status" value="1"/>
</dbReference>
<evidence type="ECO:0000256" key="3">
    <source>
        <dbReference type="ARBA" id="ARBA00022722"/>
    </source>
</evidence>
<dbReference type="AlphaFoldDB" id="A0A5C6X7A3"/>
<keyword evidence="5 9" id="KW-0269">Exonuclease</keyword>
<evidence type="ECO:0000259" key="6">
    <source>
        <dbReference type="Pfam" id="PF01368"/>
    </source>
</evidence>
<dbReference type="NCBIfam" id="TIGR00644">
    <property type="entry name" value="recJ"/>
    <property type="match status" value="1"/>
</dbReference>
<comment type="caution">
    <text evidence="9">The sequence shown here is derived from an EMBL/GenBank/DDBJ whole genome shotgun (WGS) entry which is preliminary data.</text>
</comment>
<feature type="domain" description="RecJ OB" evidence="8">
    <location>
        <begin position="502"/>
        <end position="603"/>
    </location>
</feature>
<accession>A0A5C6X7A3</accession>
<dbReference type="Gene3D" id="3.90.1640.30">
    <property type="match status" value="1"/>
</dbReference>
<dbReference type="InterPro" id="IPR041122">
    <property type="entry name" value="RecJ_OB"/>
</dbReference>
<dbReference type="GO" id="GO:0006281">
    <property type="term" value="P:DNA repair"/>
    <property type="evidence" value="ECO:0007669"/>
    <property type="project" value="InterPro"/>
</dbReference>
<dbReference type="EMBL" id="VOSM01000003">
    <property type="protein sequence ID" value="TXD37714.1"/>
    <property type="molecule type" value="Genomic_DNA"/>
</dbReference>
<dbReference type="Proteomes" id="UP000321412">
    <property type="component" value="Unassembled WGS sequence"/>
</dbReference>
<evidence type="ECO:0000256" key="2">
    <source>
        <dbReference type="ARBA" id="ARBA00019841"/>
    </source>
</evidence>